<dbReference type="AlphaFoldDB" id="A0A2S5KT05"/>
<comment type="caution">
    <text evidence="2">The sequence shown here is derived from an EMBL/GenBank/DDBJ whole genome shotgun (WGS) entry which is preliminary data.</text>
</comment>
<sequence length="254" mass="29210">MHLLRSLFYLLLGTAPFVAQAADEYKLSINPAAFVEFNRQDPLDNIQQWQQHVRNWLRHDDGGLLLDGELKPLPGRQVRFWDDADGSLHQQGWLLRERSPLDGGKSDWRLKTRQHDDKAIKDFDSEREYSRAGWDVSQSRDFRQRPTDRQLQQLAITPGTHWQSWPDKGLIEENWQLGKVLQSGKEVKMTLEASLWRCPDGRPLAAELSYRAGKHEDEAAMILFNLLKREIPVPATLPSTKTARLFSLGMGACN</sequence>
<dbReference type="Proteomes" id="UP000238196">
    <property type="component" value="Unassembled WGS sequence"/>
</dbReference>
<proteinExistence type="predicted"/>
<protein>
    <recommendedName>
        <fullName evidence="4">Secreted protein</fullName>
    </recommendedName>
</protein>
<organism evidence="2 3">
    <name type="scientific">Proteobacteria bacterium 228</name>
    <dbReference type="NCBI Taxonomy" id="2083153"/>
    <lineage>
        <taxon>Bacteria</taxon>
        <taxon>Pseudomonadati</taxon>
        <taxon>Pseudomonadota</taxon>
    </lineage>
</organism>
<feature type="signal peptide" evidence="1">
    <location>
        <begin position="1"/>
        <end position="21"/>
    </location>
</feature>
<feature type="chain" id="PRO_5015759216" description="Secreted protein" evidence="1">
    <location>
        <begin position="22"/>
        <end position="254"/>
    </location>
</feature>
<evidence type="ECO:0000313" key="2">
    <source>
        <dbReference type="EMBL" id="PPC77802.1"/>
    </source>
</evidence>
<keyword evidence="1" id="KW-0732">Signal</keyword>
<gene>
    <name evidence="2" type="ORF">C4K68_08430</name>
</gene>
<evidence type="ECO:0000313" key="3">
    <source>
        <dbReference type="Proteomes" id="UP000238196"/>
    </source>
</evidence>
<dbReference type="EMBL" id="PRLP01000025">
    <property type="protein sequence ID" value="PPC77802.1"/>
    <property type="molecule type" value="Genomic_DNA"/>
</dbReference>
<evidence type="ECO:0008006" key="4">
    <source>
        <dbReference type="Google" id="ProtNLM"/>
    </source>
</evidence>
<reference evidence="2 3" key="1">
    <citation type="submission" date="2018-02" db="EMBL/GenBank/DDBJ databases">
        <title>novel marine gammaproteobacteria from coastal saline agro ecosystem.</title>
        <authorList>
            <person name="Krishnan R."/>
            <person name="Ramesh Kumar N."/>
        </authorList>
    </citation>
    <scope>NUCLEOTIDE SEQUENCE [LARGE SCALE GENOMIC DNA]</scope>
    <source>
        <strain evidence="2 3">228</strain>
    </source>
</reference>
<evidence type="ECO:0000256" key="1">
    <source>
        <dbReference type="SAM" id="SignalP"/>
    </source>
</evidence>
<name>A0A2S5KT05_9PROT</name>
<accession>A0A2S5KT05</accession>